<dbReference type="InterPro" id="IPR001775">
    <property type="entry name" value="GspD/PilQ"/>
</dbReference>
<evidence type="ECO:0000256" key="5">
    <source>
        <dbReference type="ARBA" id="ARBA00022692"/>
    </source>
</evidence>
<feature type="chain" id="PRO_5032678346" evidence="12">
    <location>
        <begin position="20"/>
        <end position="704"/>
    </location>
</feature>
<name>A0A841L7J6_9SPHN</name>
<evidence type="ECO:0000256" key="10">
    <source>
        <dbReference type="RuleBase" id="RU004004"/>
    </source>
</evidence>
<dbReference type="Pfam" id="PF03958">
    <property type="entry name" value="Secretin_N"/>
    <property type="match status" value="3"/>
</dbReference>
<feature type="domain" description="NolW-like" evidence="14">
    <location>
        <begin position="115"/>
        <end position="174"/>
    </location>
</feature>
<dbReference type="PRINTS" id="PR00811">
    <property type="entry name" value="BCTERIALGSPD"/>
</dbReference>
<dbReference type="AlphaFoldDB" id="A0A841L7J6"/>
<evidence type="ECO:0000256" key="7">
    <source>
        <dbReference type="ARBA" id="ARBA00022927"/>
    </source>
</evidence>
<dbReference type="InterPro" id="IPR049371">
    <property type="entry name" value="GspD-like_N0"/>
</dbReference>
<keyword evidence="7" id="KW-0653">Protein transport</keyword>
<evidence type="ECO:0000256" key="11">
    <source>
        <dbReference type="SAM" id="MobiDB-lite"/>
    </source>
</evidence>
<keyword evidence="5" id="KW-0812">Transmembrane</keyword>
<dbReference type="GO" id="GO:0009279">
    <property type="term" value="C:cell outer membrane"/>
    <property type="evidence" value="ECO:0007669"/>
    <property type="project" value="UniProtKB-SubCell"/>
</dbReference>
<dbReference type="Pfam" id="PF00263">
    <property type="entry name" value="Secretin"/>
    <property type="match status" value="1"/>
</dbReference>
<dbReference type="InterPro" id="IPR013356">
    <property type="entry name" value="T2SS_GspD"/>
</dbReference>
<evidence type="ECO:0000256" key="12">
    <source>
        <dbReference type="SAM" id="SignalP"/>
    </source>
</evidence>
<dbReference type="Gene3D" id="3.30.1370.120">
    <property type="match status" value="3"/>
</dbReference>
<dbReference type="PANTHER" id="PTHR30332:SF24">
    <property type="entry name" value="SECRETIN GSPD-RELATED"/>
    <property type="match status" value="1"/>
</dbReference>
<protein>
    <submittedName>
        <fullName evidence="16">General secretion pathway protein D</fullName>
    </submittedName>
</protein>
<dbReference type="GO" id="GO:0015628">
    <property type="term" value="P:protein secretion by the type II secretion system"/>
    <property type="evidence" value="ECO:0007669"/>
    <property type="project" value="InterPro"/>
</dbReference>
<evidence type="ECO:0000313" key="16">
    <source>
        <dbReference type="EMBL" id="MBB6227561.1"/>
    </source>
</evidence>
<accession>A0A841L7J6</accession>
<keyword evidence="8" id="KW-0472">Membrane</keyword>
<dbReference type="PANTHER" id="PTHR30332">
    <property type="entry name" value="PROBABLE GENERAL SECRETION PATHWAY PROTEIN D"/>
    <property type="match status" value="1"/>
</dbReference>
<feature type="region of interest" description="Disordered" evidence="11">
    <location>
        <begin position="274"/>
        <end position="325"/>
    </location>
</feature>
<dbReference type="EMBL" id="JACIIV010000011">
    <property type="protein sequence ID" value="MBB6227561.1"/>
    <property type="molecule type" value="Genomic_DNA"/>
</dbReference>
<comment type="subcellular location">
    <subcellularLocation>
        <location evidence="1 10">Cell outer membrane</location>
    </subcellularLocation>
</comment>
<evidence type="ECO:0000256" key="8">
    <source>
        <dbReference type="ARBA" id="ARBA00023136"/>
    </source>
</evidence>
<organism evidence="16 17">
    <name type="scientific">Polymorphobacter multimanifer</name>
    <dbReference type="NCBI Taxonomy" id="1070431"/>
    <lineage>
        <taxon>Bacteria</taxon>
        <taxon>Pseudomonadati</taxon>
        <taxon>Pseudomonadota</taxon>
        <taxon>Alphaproteobacteria</taxon>
        <taxon>Sphingomonadales</taxon>
        <taxon>Sphingosinicellaceae</taxon>
        <taxon>Polymorphobacter</taxon>
    </lineage>
</organism>
<dbReference type="RefSeq" id="WP_184198361.1">
    <property type="nucleotide sequence ID" value="NZ_JACIIV010000011.1"/>
</dbReference>
<proteinExistence type="inferred from homology"/>
<evidence type="ECO:0000259" key="13">
    <source>
        <dbReference type="Pfam" id="PF00263"/>
    </source>
</evidence>
<dbReference type="InterPro" id="IPR005644">
    <property type="entry name" value="NolW-like"/>
</dbReference>
<reference evidence="16 17" key="1">
    <citation type="submission" date="2020-08" db="EMBL/GenBank/DDBJ databases">
        <title>Genomic Encyclopedia of Type Strains, Phase IV (KMG-IV): sequencing the most valuable type-strain genomes for metagenomic binning, comparative biology and taxonomic classification.</title>
        <authorList>
            <person name="Goeker M."/>
        </authorList>
    </citation>
    <scope>NUCLEOTIDE SEQUENCE [LARGE SCALE GENOMIC DNA]</scope>
    <source>
        <strain evidence="16 17">DSM 102189</strain>
    </source>
</reference>
<feature type="domain" description="NolW-like" evidence="14">
    <location>
        <begin position="177"/>
        <end position="244"/>
    </location>
</feature>
<comment type="caution">
    <text evidence="16">The sequence shown here is derived from an EMBL/GenBank/DDBJ whole genome shotgun (WGS) entry which is preliminary data.</text>
</comment>
<dbReference type="InterPro" id="IPR050810">
    <property type="entry name" value="Bact_Secretion_Sys_Channel"/>
</dbReference>
<evidence type="ECO:0000259" key="15">
    <source>
        <dbReference type="Pfam" id="PF21305"/>
    </source>
</evidence>
<feature type="domain" description="GspD-like N0" evidence="15">
    <location>
        <begin position="24"/>
        <end position="94"/>
    </location>
</feature>
<dbReference type="Proteomes" id="UP000538147">
    <property type="component" value="Unassembled WGS sequence"/>
</dbReference>
<gene>
    <name evidence="16" type="ORF">FHS79_001730</name>
</gene>
<evidence type="ECO:0000256" key="2">
    <source>
        <dbReference type="ARBA" id="ARBA00006980"/>
    </source>
</evidence>
<keyword evidence="9" id="KW-0998">Cell outer membrane</keyword>
<evidence type="ECO:0000259" key="14">
    <source>
        <dbReference type="Pfam" id="PF03958"/>
    </source>
</evidence>
<keyword evidence="6 12" id="KW-0732">Signal</keyword>
<dbReference type="Pfam" id="PF21305">
    <property type="entry name" value="type_II_gspD_N0"/>
    <property type="match status" value="1"/>
</dbReference>
<feature type="domain" description="Type II/III secretion system secretin-like" evidence="13">
    <location>
        <begin position="477"/>
        <end position="641"/>
    </location>
</feature>
<keyword evidence="17" id="KW-1185">Reference proteome</keyword>
<evidence type="ECO:0000256" key="9">
    <source>
        <dbReference type="ARBA" id="ARBA00023237"/>
    </source>
</evidence>
<evidence type="ECO:0000256" key="4">
    <source>
        <dbReference type="ARBA" id="ARBA00022452"/>
    </source>
</evidence>
<dbReference type="InterPro" id="IPR004846">
    <property type="entry name" value="T2SS/T3SS_dom"/>
</dbReference>
<keyword evidence="3 10" id="KW-0813">Transport</keyword>
<dbReference type="GO" id="GO:0015627">
    <property type="term" value="C:type II protein secretion system complex"/>
    <property type="evidence" value="ECO:0007669"/>
    <property type="project" value="InterPro"/>
</dbReference>
<feature type="compositionally biased region" description="Low complexity" evidence="11">
    <location>
        <begin position="274"/>
        <end position="318"/>
    </location>
</feature>
<evidence type="ECO:0000256" key="6">
    <source>
        <dbReference type="ARBA" id="ARBA00022729"/>
    </source>
</evidence>
<feature type="signal peptide" evidence="12">
    <location>
        <begin position="1"/>
        <end position="19"/>
    </location>
</feature>
<evidence type="ECO:0000256" key="3">
    <source>
        <dbReference type="ARBA" id="ARBA00022448"/>
    </source>
</evidence>
<feature type="domain" description="NolW-like" evidence="14">
    <location>
        <begin position="249"/>
        <end position="374"/>
    </location>
</feature>
<dbReference type="NCBIfam" id="TIGR02517">
    <property type="entry name" value="type_II_gspD"/>
    <property type="match status" value="1"/>
</dbReference>
<sequence>MIRKALAALLLCTMTVPLAAQQTVNLRDADVRAYIQDVARATGRSFIIDPRVQGKVSVISERPLGREAYFELFLSTLRANGLVVSPAAGGAFRIAPADGAATSPGLRGGADSFVTQVVPLGSIDAASAVESLRPLVSREGQLTANRAGNSVIIADYADNVRRVREMLRQLDRSRTGTEVIALKNAGAREIAAALRDLANASRGEGTSTVGIVPIDSSNSIALRGDPSTVSDLARTIRDLDTRAAGGSDVRVVFLSHADAEKLVPVLQQLVGQQPSATTGSSLPPSSMASSNQQGSFGASGQSGAQGGPASIPRTPATTAGGGGATGPVPGATIGAGRAVIARFEGANAIVIAAPAEVQRQLGEVIRQLDIRREQVLIEAIIVEISDVAAQRLGVQYLLTGTGGSNIPFAATNYTNAAPNLLAVSGAVVAERELGSDNPTTQALRDTALSSLLGANGGTFGFGGNLGSNALFGVIINAVKTDTASNVLSTPSAMTLNNEVAHILVGQDIPITTGEALSNNFDNAFRTIQRQNVGILLDARPQINAGGTITLQIRQEVSSVAGPVSNTSNELIINKREITTTVAVDDGEIIALGGLIDENERRTLEKVPFLGDIPFLGNFFRSRSNNRTKTNLMVFIRPTIVKTAADAARLAGERYDYMTRAEAEARAARGLGGLESSLDAMVRDYMRAAPPIDPNPLPPPLPRKP</sequence>
<keyword evidence="4" id="KW-1134">Transmembrane beta strand</keyword>
<comment type="similarity">
    <text evidence="2">Belongs to the bacterial secretin family. GSP D subfamily.</text>
</comment>
<evidence type="ECO:0000313" key="17">
    <source>
        <dbReference type="Proteomes" id="UP000538147"/>
    </source>
</evidence>
<dbReference type="InterPro" id="IPR038591">
    <property type="entry name" value="NolW-like_sf"/>
</dbReference>
<evidence type="ECO:0000256" key="1">
    <source>
        <dbReference type="ARBA" id="ARBA00004442"/>
    </source>
</evidence>